<dbReference type="RefSeq" id="XP_056789774.1">
    <property type="nucleotide sequence ID" value="XM_056934580.1"/>
</dbReference>
<dbReference type="AlphaFoldDB" id="A0A9W9X7A7"/>
<protein>
    <submittedName>
        <fullName evidence="1">Uncharacterized protein</fullName>
    </submittedName>
</protein>
<dbReference type="Proteomes" id="UP001148312">
    <property type="component" value="Unassembled WGS sequence"/>
</dbReference>
<comment type="caution">
    <text evidence="1">The sequence shown here is derived from an EMBL/GenBank/DDBJ whole genome shotgun (WGS) entry which is preliminary data.</text>
</comment>
<accession>A0A9W9X7A7</accession>
<evidence type="ECO:0000313" key="1">
    <source>
        <dbReference type="EMBL" id="KAJ5484990.1"/>
    </source>
</evidence>
<evidence type="ECO:0000313" key="2">
    <source>
        <dbReference type="Proteomes" id="UP001148312"/>
    </source>
</evidence>
<reference evidence="1" key="2">
    <citation type="journal article" date="2023" name="IMA Fungus">
        <title>Comparative genomic study of the Penicillium genus elucidates a diverse pangenome and 15 lateral gene transfer events.</title>
        <authorList>
            <person name="Petersen C."/>
            <person name="Sorensen T."/>
            <person name="Nielsen M.R."/>
            <person name="Sondergaard T.E."/>
            <person name="Sorensen J.L."/>
            <person name="Fitzpatrick D.A."/>
            <person name="Frisvad J.C."/>
            <person name="Nielsen K.L."/>
        </authorList>
    </citation>
    <scope>NUCLEOTIDE SEQUENCE</scope>
    <source>
        <strain evidence="1">IBT 30728</strain>
    </source>
</reference>
<name>A0A9W9X7A7_9EURO</name>
<dbReference type="GeneID" id="81624829"/>
<proteinExistence type="predicted"/>
<dbReference type="Pfam" id="PF19287">
    <property type="entry name" value="DUF5910"/>
    <property type="match status" value="1"/>
</dbReference>
<reference evidence="1" key="1">
    <citation type="submission" date="2022-12" db="EMBL/GenBank/DDBJ databases">
        <authorList>
            <person name="Petersen C."/>
        </authorList>
    </citation>
    <scope>NUCLEOTIDE SEQUENCE</scope>
    <source>
        <strain evidence="1">IBT 30728</strain>
    </source>
</reference>
<dbReference type="InterPro" id="IPR045564">
    <property type="entry name" value="DUF5910"/>
</dbReference>
<organism evidence="1 2">
    <name type="scientific">Penicillium diatomitis</name>
    <dbReference type="NCBI Taxonomy" id="2819901"/>
    <lineage>
        <taxon>Eukaryota</taxon>
        <taxon>Fungi</taxon>
        <taxon>Dikarya</taxon>
        <taxon>Ascomycota</taxon>
        <taxon>Pezizomycotina</taxon>
        <taxon>Eurotiomycetes</taxon>
        <taxon>Eurotiomycetidae</taxon>
        <taxon>Eurotiales</taxon>
        <taxon>Aspergillaceae</taxon>
        <taxon>Penicillium</taxon>
    </lineage>
</organism>
<dbReference type="EMBL" id="JAPWDQ010000005">
    <property type="protein sequence ID" value="KAJ5484990.1"/>
    <property type="molecule type" value="Genomic_DNA"/>
</dbReference>
<gene>
    <name evidence="1" type="ORF">N7539_004978</name>
</gene>
<keyword evidence="2" id="KW-1185">Reference proteome</keyword>
<sequence>MLFMLTHFQEEAERIYNNGQKAVVPAGNAGRQTGAGIYVLRGFRQWNREVSTMWDCAMTIDSDVWNGWNKIWLPRFFEFPEDKEKDPQTCKPRDLYGMKVIQKADGFHDSEKDRARFLQYLDPSYTVDNTVIFSDVVSHNDKAQCYIPDGLVKTNQIWLTPCTERLAKDSERLGVEFGTAEWDLTSLPGWGLGVELPQ</sequence>